<gene>
    <name evidence="1" type="ORF">GCM10017566_67090</name>
</gene>
<keyword evidence="2" id="KW-1185">Reference proteome</keyword>
<reference evidence="1" key="2">
    <citation type="submission" date="2020-09" db="EMBL/GenBank/DDBJ databases">
        <authorList>
            <person name="Sun Q."/>
            <person name="Zhou Y."/>
        </authorList>
    </citation>
    <scope>NUCLEOTIDE SEQUENCE</scope>
    <source>
        <strain evidence="1">CGMCC 4.7679</strain>
    </source>
</reference>
<reference evidence="1" key="1">
    <citation type="journal article" date="2014" name="Int. J. Syst. Evol. Microbiol.">
        <title>Complete genome sequence of Corynebacterium casei LMG S-19264T (=DSM 44701T), isolated from a smear-ripened cheese.</title>
        <authorList>
            <consortium name="US DOE Joint Genome Institute (JGI-PGF)"/>
            <person name="Walter F."/>
            <person name="Albersmeier A."/>
            <person name="Kalinowski J."/>
            <person name="Ruckert C."/>
        </authorList>
    </citation>
    <scope>NUCLEOTIDE SEQUENCE</scope>
    <source>
        <strain evidence="1">CGMCC 4.7679</strain>
    </source>
</reference>
<proteinExistence type="predicted"/>
<dbReference type="Proteomes" id="UP000658656">
    <property type="component" value="Unassembled WGS sequence"/>
</dbReference>
<accession>A0A8H9J2K7</accession>
<dbReference type="AlphaFoldDB" id="A0A8H9J2K7"/>
<evidence type="ECO:0000313" key="1">
    <source>
        <dbReference type="EMBL" id="GHF83614.1"/>
    </source>
</evidence>
<comment type="caution">
    <text evidence="1">The sequence shown here is derived from an EMBL/GenBank/DDBJ whole genome shotgun (WGS) entry which is preliminary data.</text>
</comment>
<dbReference type="EMBL" id="BNAV01000016">
    <property type="protein sequence ID" value="GHF83614.1"/>
    <property type="molecule type" value="Genomic_DNA"/>
</dbReference>
<organism evidence="1 2">
    <name type="scientific">Amycolatopsis bartoniae</name>
    <dbReference type="NCBI Taxonomy" id="941986"/>
    <lineage>
        <taxon>Bacteria</taxon>
        <taxon>Bacillati</taxon>
        <taxon>Actinomycetota</taxon>
        <taxon>Actinomycetes</taxon>
        <taxon>Pseudonocardiales</taxon>
        <taxon>Pseudonocardiaceae</taxon>
        <taxon>Amycolatopsis</taxon>
    </lineage>
</organism>
<dbReference type="Gene3D" id="3.30.470.20">
    <property type="entry name" value="ATP-grasp fold, B domain"/>
    <property type="match status" value="1"/>
</dbReference>
<protein>
    <submittedName>
        <fullName evidence="1">Uncharacterized protein</fullName>
    </submittedName>
</protein>
<evidence type="ECO:0000313" key="2">
    <source>
        <dbReference type="Proteomes" id="UP000658656"/>
    </source>
</evidence>
<name>A0A8H9J2K7_9PSEU</name>
<dbReference type="Pfam" id="PF13549">
    <property type="entry name" value="ATP-grasp_5"/>
    <property type="match status" value="1"/>
</dbReference>
<sequence>MSVGLLIPPLTSELVREAIHRLRVAPLLHGFRGAPARDIDSLVRLVLDRRRTLSLAISPVERNLDTFTAIREELRALVA</sequence>